<dbReference type="InterPro" id="IPR003344">
    <property type="entry name" value="Big_1_dom"/>
</dbReference>
<evidence type="ECO:0000313" key="4">
    <source>
        <dbReference type="EMBL" id="MQU35584.1"/>
    </source>
</evidence>
<feature type="domain" description="Big-1" evidence="2">
    <location>
        <begin position="12"/>
        <end position="88"/>
    </location>
</feature>
<dbReference type="InterPro" id="IPR013783">
    <property type="entry name" value="Ig-like_fold"/>
</dbReference>
<protein>
    <recommendedName>
        <fullName evidence="2">Big-1 domain-containing protein</fullName>
    </recommendedName>
</protein>
<dbReference type="InterPro" id="IPR008964">
    <property type="entry name" value="Invasin/intimin_cell_adhesion"/>
</dbReference>
<organism evidence="4 6">
    <name type="scientific">Pseudomonas helleri</name>
    <dbReference type="NCBI Taxonomy" id="1608996"/>
    <lineage>
        <taxon>Bacteria</taxon>
        <taxon>Pseudomonadati</taxon>
        <taxon>Pseudomonadota</taxon>
        <taxon>Gammaproteobacteria</taxon>
        <taxon>Pseudomonadales</taxon>
        <taxon>Pseudomonadaceae</taxon>
        <taxon>Pseudomonas</taxon>
    </lineage>
</organism>
<evidence type="ECO:0000256" key="1">
    <source>
        <dbReference type="ARBA" id="ARBA00010116"/>
    </source>
</evidence>
<dbReference type="Pfam" id="PF02369">
    <property type="entry name" value="Big_1"/>
    <property type="match status" value="2"/>
</dbReference>
<dbReference type="EMBL" id="WIWF01000389">
    <property type="protein sequence ID" value="MQT78358.1"/>
    <property type="molecule type" value="Genomic_DNA"/>
</dbReference>
<proteinExistence type="inferred from homology"/>
<reference evidence="5 6" key="1">
    <citation type="submission" date="2019-10" db="EMBL/GenBank/DDBJ databases">
        <title>Evaluation of single-gene subtyping targets for Pseudomonas.</title>
        <authorList>
            <person name="Reichler S.J."/>
            <person name="Orsi R.H."/>
            <person name="Wiedmann M."/>
            <person name="Martin N.H."/>
            <person name="Murphy S.I."/>
        </authorList>
    </citation>
    <scope>NUCLEOTIDE SEQUENCE [LARGE SCALE GENOMIC DNA]</scope>
    <source>
        <strain evidence="4 6">FSL R10-2107</strain>
        <strain evidence="3 5">FSL R10-2932</strain>
    </source>
</reference>
<dbReference type="Gene3D" id="2.60.40.10">
    <property type="entry name" value="Immunoglobulins"/>
    <property type="match status" value="2"/>
</dbReference>
<comment type="caution">
    <text evidence="4">The sequence shown here is derived from an EMBL/GenBank/DDBJ whole genome shotgun (WGS) entry which is preliminary data.</text>
</comment>
<dbReference type="Proteomes" id="UP000470186">
    <property type="component" value="Unassembled WGS sequence"/>
</dbReference>
<feature type="domain" description="Big-1" evidence="2">
    <location>
        <begin position="118"/>
        <end position="181"/>
    </location>
</feature>
<dbReference type="AlphaFoldDB" id="A0A7X2CLG1"/>
<evidence type="ECO:0000259" key="2">
    <source>
        <dbReference type="Pfam" id="PF02369"/>
    </source>
</evidence>
<sequence length="188" mass="19796">MLHSVFAAAPSFTPSSALSNNLEAIEFTVSLKDLFGNYGADRAIEWGTNLGQFHRHTTRTNASGKSTANLRSDAAGSSTVIAQYNKASPLVFDPVTFTSTPYFEYVRFDNPAVIGVEVELSCRVVELNGDPVSEPQTIAWSADTGTLLVTSSKTDINGIAKSRFKSNATGTVIITASAGGAIQGGGKN</sequence>
<comment type="similarity">
    <text evidence="1">Belongs to the intimin/invasin family.</text>
</comment>
<dbReference type="Proteomes" id="UP000447574">
    <property type="component" value="Unassembled WGS sequence"/>
</dbReference>
<gene>
    <name evidence="4" type="ORF">GHO30_30320</name>
    <name evidence="3" type="ORF">GHO37_29555</name>
</gene>
<dbReference type="EMBL" id="WIVX01000469">
    <property type="protein sequence ID" value="MQU35584.1"/>
    <property type="molecule type" value="Genomic_DNA"/>
</dbReference>
<evidence type="ECO:0000313" key="3">
    <source>
        <dbReference type="EMBL" id="MQT78358.1"/>
    </source>
</evidence>
<accession>A0A7X2CLG1</accession>
<dbReference type="SUPFAM" id="SSF49373">
    <property type="entry name" value="Invasin/intimin cell-adhesion fragments"/>
    <property type="match status" value="2"/>
</dbReference>
<keyword evidence="6" id="KW-1185">Reference proteome</keyword>
<name>A0A7X2CLG1_9PSED</name>
<evidence type="ECO:0000313" key="6">
    <source>
        <dbReference type="Proteomes" id="UP000470186"/>
    </source>
</evidence>
<evidence type="ECO:0000313" key="5">
    <source>
        <dbReference type="Proteomes" id="UP000447574"/>
    </source>
</evidence>
<dbReference type="RefSeq" id="WP_153351875.1">
    <property type="nucleotide sequence ID" value="NZ_WIVX01000469.1"/>
</dbReference>